<evidence type="ECO:0000313" key="1">
    <source>
        <dbReference type="EMBL" id="MBA0696464.1"/>
    </source>
</evidence>
<dbReference type="EMBL" id="JABFAA010000011">
    <property type="protein sequence ID" value="MBA0696464.1"/>
    <property type="molecule type" value="Genomic_DNA"/>
</dbReference>
<proteinExistence type="predicted"/>
<name>A0A7J8YBP2_GOSAI</name>
<organism evidence="1 2">
    <name type="scientific">Gossypium aridum</name>
    <name type="common">American cotton</name>
    <name type="synonym">Erioxylum aridum</name>
    <dbReference type="NCBI Taxonomy" id="34290"/>
    <lineage>
        <taxon>Eukaryota</taxon>
        <taxon>Viridiplantae</taxon>
        <taxon>Streptophyta</taxon>
        <taxon>Embryophyta</taxon>
        <taxon>Tracheophyta</taxon>
        <taxon>Spermatophyta</taxon>
        <taxon>Magnoliopsida</taxon>
        <taxon>eudicotyledons</taxon>
        <taxon>Gunneridae</taxon>
        <taxon>Pentapetalae</taxon>
        <taxon>rosids</taxon>
        <taxon>malvids</taxon>
        <taxon>Malvales</taxon>
        <taxon>Malvaceae</taxon>
        <taxon>Malvoideae</taxon>
        <taxon>Gossypium</taxon>
    </lineage>
</organism>
<keyword evidence="2" id="KW-1185">Reference proteome</keyword>
<dbReference type="AlphaFoldDB" id="A0A7J8YBP2"/>
<reference evidence="1 2" key="1">
    <citation type="journal article" date="2019" name="Genome Biol. Evol.">
        <title>Insights into the evolution of the New World diploid cottons (Gossypium, subgenus Houzingenia) based on genome sequencing.</title>
        <authorList>
            <person name="Grover C.E."/>
            <person name="Arick M.A. 2nd"/>
            <person name="Thrash A."/>
            <person name="Conover J.L."/>
            <person name="Sanders W.S."/>
            <person name="Peterson D.G."/>
            <person name="Frelichowski J.E."/>
            <person name="Scheffler J.A."/>
            <person name="Scheffler B.E."/>
            <person name="Wendel J.F."/>
        </authorList>
    </citation>
    <scope>NUCLEOTIDE SEQUENCE [LARGE SCALE GENOMIC DNA]</scope>
    <source>
        <strain evidence="1">185</strain>
        <tissue evidence="1">Leaf</tissue>
    </source>
</reference>
<comment type="caution">
    <text evidence="1">The sequence shown here is derived from an EMBL/GenBank/DDBJ whole genome shotgun (WGS) entry which is preliminary data.</text>
</comment>
<dbReference type="Proteomes" id="UP000593577">
    <property type="component" value="Unassembled WGS sequence"/>
</dbReference>
<gene>
    <name evidence="1" type="ORF">Goari_003014</name>
</gene>
<sequence>MHPIRISSESQHLAREGVIGSDLYDLYPIDLRGRPDDNCMRFHGEYINMWNNRSVIDTYARADTHTHTTPWLTFVPSILHTHAVDIFDHNDADDNVAHLPNHLFLDQMMRDGNQGALDSNQLWTNAKKRRGLHHNLYQRLNQEGIRLATIDHPGLHRRMTVPESKSDRELGADAICPE</sequence>
<protein>
    <submittedName>
        <fullName evidence="1">Uncharacterized protein</fullName>
    </submittedName>
</protein>
<accession>A0A7J8YBP2</accession>
<evidence type="ECO:0000313" key="2">
    <source>
        <dbReference type="Proteomes" id="UP000593577"/>
    </source>
</evidence>